<dbReference type="EMBL" id="CP020557">
    <property type="protein sequence ID" value="ARF68349.1"/>
    <property type="molecule type" value="Genomic_DNA"/>
</dbReference>
<keyword evidence="5" id="KW-1133">Transmembrane helix</keyword>
<feature type="transmembrane region" description="Helical" evidence="5">
    <location>
        <begin position="41"/>
        <end position="60"/>
    </location>
</feature>
<accession>A0A1V0USX2</accession>
<dbReference type="Proteomes" id="UP000192727">
    <property type="component" value="Chromosome"/>
</dbReference>
<dbReference type="PANTHER" id="PTHR43343">
    <property type="entry name" value="PEPTIDASE S12"/>
    <property type="match status" value="1"/>
</dbReference>
<evidence type="ECO:0000256" key="2">
    <source>
        <dbReference type="ARBA" id="ARBA00022670"/>
    </source>
</evidence>
<dbReference type="GO" id="GO:0006508">
    <property type="term" value="P:proteolysis"/>
    <property type="evidence" value="ECO:0007669"/>
    <property type="project" value="UniProtKB-KW"/>
</dbReference>
<dbReference type="InterPro" id="IPR043504">
    <property type="entry name" value="Peptidase_S1_PA_chymotrypsin"/>
</dbReference>
<dbReference type="PRINTS" id="PR00834">
    <property type="entry name" value="PROTEASES2C"/>
</dbReference>
<proteinExistence type="inferred from homology"/>
<keyword evidence="3" id="KW-0378">Hydrolase</keyword>
<dbReference type="SUPFAM" id="SSF50156">
    <property type="entry name" value="PDZ domain-like"/>
    <property type="match status" value="1"/>
</dbReference>
<organism evidence="7 8">
    <name type="scientific">Paenibacillus larvae subsp. pulvifaciens</name>
    <dbReference type="NCBI Taxonomy" id="1477"/>
    <lineage>
        <taxon>Bacteria</taxon>
        <taxon>Bacillati</taxon>
        <taxon>Bacillota</taxon>
        <taxon>Bacilli</taxon>
        <taxon>Bacillales</taxon>
        <taxon>Paenibacillaceae</taxon>
        <taxon>Paenibacillus</taxon>
    </lineage>
</organism>
<evidence type="ECO:0000256" key="4">
    <source>
        <dbReference type="ARBA" id="ARBA00022825"/>
    </source>
</evidence>
<comment type="similarity">
    <text evidence="1">Belongs to the peptidase S1C family.</text>
</comment>
<dbReference type="Pfam" id="PF13365">
    <property type="entry name" value="Trypsin_2"/>
    <property type="match status" value="1"/>
</dbReference>
<name>A0A1V0USX2_9BACL</name>
<protein>
    <submittedName>
        <fullName evidence="7">Serine protease</fullName>
    </submittedName>
</protein>
<sequence>MSLFDDDFFSTKRMERSWLQMQQKGQQPPKVRSSRNRNTRLILISAAAGAAVMLLLLLVFRPFGNPVANPSGVLQKDTQRQISDSVVHAAEKIRPSVVSVTSLNKKKKDDVAEASGVGSGVVFERSDDKVHIVTNNHVIEGGNEFEVAIEHGEKKKAVVIGKDHISDLAVLEADGGGFSSIAEFGESNQVKTGETVIAVGNPLGLGEAPSVTRGIISSPKRTIPVSLARDGVPDWEMEVIQTDAAINQGNSGGALVDLDGKVIGINSLKVSDTGVEGVGFALPIDDVKPILNSLLDEEHKVKRPFLGVATQQLQSVSGSSVLKLPKEIQTGLIVIEASGPAKAGGLKSRDVIVEMDGKRINTTVEMRKYLYLQKHIGDPMEVMFYRDGKKQTTTVQLSESGEAK</sequence>
<evidence type="ECO:0000313" key="8">
    <source>
        <dbReference type="Proteomes" id="UP000192727"/>
    </source>
</evidence>
<dbReference type="Pfam" id="PF13180">
    <property type="entry name" value="PDZ_2"/>
    <property type="match status" value="1"/>
</dbReference>
<evidence type="ECO:0000256" key="1">
    <source>
        <dbReference type="ARBA" id="ARBA00010541"/>
    </source>
</evidence>
<dbReference type="InterPro" id="IPR001940">
    <property type="entry name" value="Peptidase_S1C"/>
</dbReference>
<dbReference type="InterPro" id="IPR001478">
    <property type="entry name" value="PDZ"/>
</dbReference>
<dbReference type="GO" id="GO:0004252">
    <property type="term" value="F:serine-type endopeptidase activity"/>
    <property type="evidence" value="ECO:0007669"/>
    <property type="project" value="InterPro"/>
</dbReference>
<dbReference type="RefSeq" id="WP_023482381.1">
    <property type="nucleotide sequence ID" value="NZ_CP020557.1"/>
</dbReference>
<evidence type="ECO:0000313" key="7">
    <source>
        <dbReference type="EMBL" id="ARF68349.1"/>
    </source>
</evidence>
<keyword evidence="4" id="KW-0720">Serine protease</keyword>
<keyword evidence="5" id="KW-0812">Transmembrane</keyword>
<keyword evidence="5" id="KW-0472">Membrane</keyword>
<dbReference type="PANTHER" id="PTHR43343:SF3">
    <property type="entry name" value="PROTEASE DO-LIKE 8, CHLOROPLASTIC"/>
    <property type="match status" value="1"/>
</dbReference>
<dbReference type="Gene3D" id="2.40.10.10">
    <property type="entry name" value="Trypsin-like serine proteases"/>
    <property type="match status" value="2"/>
</dbReference>
<dbReference type="InterPro" id="IPR051201">
    <property type="entry name" value="Chloro_Bact_Ser_Proteases"/>
</dbReference>
<dbReference type="InterPro" id="IPR009003">
    <property type="entry name" value="Peptidase_S1_PA"/>
</dbReference>
<dbReference type="SUPFAM" id="SSF50494">
    <property type="entry name" value="Trypsin-like serine proteases"/>
    <property type="match status" value="1"/>
</dbReference>
<keyword evidence="2 7" id="KW-0645">Protease</keyword>
<dbReference type="Gene3D" id="2.30.42.10">
    <property type="match status" value="1"/>
</dbReference>
<evidence type="ECO:0000259" key="6">
    <source>
        <dbReference type="Pfam" id="PF13180"/>
    </source>
</evidence>
<feature type="domain" description="PDZ" evidence="6">
    <location>
        <begin position="304"/>
        <end position="397"/>
    </location>
</feature>
<dbReference type="AlphaFoldDB" id="A0A1V0USX2"/>
<gene>
    <name evidence="7" type="ORF">B7C51_11835</name>
</gene>
<reference evidence="7 8" key="1">
    <citation type="submission" date="2017-03" db="EMBL/GenBank/DDBJ databases">
        <title>Paenibacillus larvae genome sequencing.</title>
        <authorList>
            <person name="Dingman D.W."/>
        </authorList>
    </citation>
    <scope>NUCLEOTIDE SEQUENCE [LARGE SCALE GENOMIC DNA]</scope>
    <source>
        <strain evidence="7 8">SAG 10367</strain>
    </source>
</reference>
<evidence type="ECO:0000256" key="3">
    <source>
        <dbReference type="ARBA" id="ARBA00022801"/>
    </source>
</evidence>
<dbReference type="InterPro" id="IPR036034">
    <property type="entry name" value="PDZ_sf"/>
</dbReference>
<evidence type="ECO:0000256" key="5">
    <source>
        <dbReference type="SAM" id="Phobius"/>
    </source>
</evidence>